<evidence type="ECO:0000256" key="2">
    <source>
        <dbReference type="SAM" id="Phobius"/>
    </source>
</evidence>
<reference evidence="3" key="1">
    <citation type="submission" date="2022-04" db="EMBL/GenBank/DDBJ databases">
        <title>Carnegiea gigantea Genome sequencing and assembly v2.</title>
        <authorList>
            <person name="Copetti D."/>
            <person name="Sanderson M.J."/>
            <person name="Burquez A."/>
            <person name="Wojciechowski M.F."/>
        </authorList>
    </citation>
    <scope>NUCLEOTIDE SEQUENCE</scope>
    <source>
        <strain evidence="3">SGP5-SGP5p</strain>
        <tissue evidence="3">Aerial part</tissue>
    </source>
</reference>
<sequence>MSHSSARFRQRQATLRRQALSSRSPDPCGLDYALSFVSSDIEKQIWLQEEARLREMIKKQLYEKDLHMQRQVNLEQRISQLLQEKASLSSEESVLQERVRHMEKKKALLVEKENSCKEMISVLSNENMRLRKQVYITLLDIVLLFVMLVSENSKQAS</sequence>
<keyword evidence="4" id="KW-1185">Reference proteome</keyword>
<proteinExistence type="predicted"/>
<evidence type="ECO:0000313" key="3">
    <source>
        <dbReference type="EMBL" id="KAJ8439679.1"/>
    </source>
</evidence>
<keyword evidence="1" id="KW-0175">Coiled coil</keyword>
<dbReference type="EMBL" id="JAKOGI010000211">
    <property type="protein sequence ID" value="KAJ8439679.1"/>
    <property type="molecule type" value="Genomic_DNA"/>
</dbReference>
<name>A0A9Q1QFA3_9CARY</name>
<keyword evidence="2" id="KW-0472">Membrane</keyword>
<dbReference type="OrthoDB" id="633301at2759"/>
<keyword evidence="2" id="KW-0812">Transmembrane</keyword>
<accession>A0A9Q1QFA3</accession>
<dbReference type="Proteomes" id="UP001153076">
    <property type="component" value="Unassembled WGS sequence"/>
</dbReference>
<comment type="caution">
    <text evidence="3">The sequence shown here is derived from an EMBL/GenBank/DDBJ whole genome shotgun (WGS) entry which is preliminary data.</text>
</comment>
<protein>
    <submittedName>
        <fullName evidence="3">Uncharacterized protein</fullName>
    </submittedName>
</protein>
<organism evidence="3 4">
    <name type="scientific">Carnegiea gigantea</name>
    <dbReference type="NCBI Taxonomy" id="171969"/>
    <lineage>
        <taxon>Eukaryota</taxon>
        <taxon>Viridiplantae</taxon>
        <taxon>Streptophyta</taxon>
        <taxon>Embryophyta</taxon>
        <taxon>Tracheophyta</taxon>
        <taxon>Spermatophyta</taxon>
        <taxon>Magnoliopsida</taxon>
        <taxon>eudicotyledons</taxon>
        <taxon>Gunneridae</taxon>
        <taxon>Pentapetalae</taxon>
        <taxon>Caryophyllales</taxon>
        <taxon>Cactineae</taxon>
        <taxon>Cactaceae</taxon>
        <taxon>Cactoideae</taxon>
        <taxon>Echinocereeae</taxon>
        <taxon>Carnegiea</taxon>
    </lineage>
</organism>
<dbReference type="AlphaFoldDB" id="A0A9Q1QFA3"/>
<feature type="transmembrane region" description="Helical" evidence="2">
    <location>
        <begin position="134"/>
        <end position="150"/>
    </location>
</feature>
<feature type="coiled-coil region" evidence="1">
    <location>
        <begin position="64"/>
        <end position="98"/>
    </location>
</feature>
<keyword evidence="2" id="KW-1133">Transmembrane helix</keyword>
<gene>
    <name evidence="3" type="ORF">Cgig2_022207</name>
</gene>
<evidence type="ECO:0000313" key="4">
    <source>
        <dbReference type="Proteomes" id="UP001153076"/>
    </source>
</evidence>
<evidence type="ECO:0000256" key="1">
    <source>
        <dbReference type="SAM" id="Coils"/>
    </source>
</evidence>